<dbReference type="AlphaFoldDB" id="A0A811V3C3"/>
<reference evidence="2" key="1">
    <citation type="submission" date="2020-11" db="EMBL/GenBank/DDBJ databases">
        <authorList>
            <person name="Whitehead M."/>
        </authorList>
    </citation>
    <scope>NUCLEOTIDE SEQUENCE</scope>
    <source>
        <strain evidence="2">EGII</strain>
    </source>
</reference>
<feature type="compositionally biased region" description="Polar residues" evidence="1">
    <location>
        <begin position="79"/>
        <end position="91"/>
    </location>
</feature>
<proteinExistence type="predicted"/>
<sequence length="91" mass="10218">MTNHFGCLMNYSIAQSSSVPLCNLMTLDVNGLLLLLQLTRVIDREIFHLLTIYMIFKCYQEIEAATKASDATTKRNDNNADIANCQNSSNN</sequence>
<gene>
    <name evidence="2" type="ORF">CCAP1982_LOCUS12777</name>
</gene>
<evidence type="ECO:0000313" key="2">
    <source>
        <dbReference type="EMBL" id="CAD7004367.1"/>
    </source>
</evidence>
<protein>
    <submittedName>
        <fullName evidence="2">(Mediterranean fruit fly) hypothetical protein</fullName>
    </submittedName>
</protein>
<keyword evidence="3" id="KW-1185">Reference proteome</keyword>
<evidence type="ECO:0000256" key="1">
    <source>
        <dbReference type="SAM" id="MobiDB-lite"/>
    </source>
</evidence>
<organism evidence="2 3">
    <name type="scientific">Ceratitis capitata</name>
    <name type="common">Mediterranean fruit fly</name>
    <name type="synonym">Tephritis capitata</name>
    <dbReference type="NCBI Taxonomy" id="7213"/>
    <lineage>
        <taxon>Eukaryota</taxon>
        <taxon>Metazoa</taxon>
        <taxon>Ecdysozoa</taxon>
        <taxon>Arthropoda</taxon>
        <taxon>Hexapoda</taxon>
        <taxon>Insecta</taxon>
        <taxon>Pterygota</taxon>
        <taxon>Neoptera</taxon>
        <taxon>Endopterygota</taxon>
        <taxon>Diptera</taxon>
        <taxon>Brachycera</taxon>
        <taxon>Muscomorpha</taxon>
        <taxon>Tephritoidea</taxon>
        <taxon>Tephritidae</taxon>
        <taxon>Ceratitis</taxon>
        <taxon>Ceratitis</taxon>
    </lineage>
</organism>
<evidence type="ECO:0000313" key="3">
    <source>
        <dbReference type="Proteomes" id="UP000606786"/>
    </source>
</evidence>
<dbReference type="Proteomes" id="UP000606786">
    <property type="component" value="Unassembled WGS sequence"/>
</dbReference>
<comment type="caution">
    <text evidence="2">The sequence shown here is derived from an EMBL/GenBank/DDBJ whole genome shotgun (WGS) entry which is preliminary data.</text>
</comment>
<name>A0A811V3C3_CERCA</name>
<feature type="region of interest" description="Disordered" evidence="1">
    <location>
        <begin position="68"/>
        <end position="91"/>
    </location>
</feature>
<dbReference type="EMBL" id="CAJHJT010000034">
    <property type="protein sequence ID" value="CAD7004367.1"/>
    <property type="molecule type" value="Genomic_DNA"/>
</dbReference>
<accession>A0A811V3C3</accession>